<dbReference type="EMBL" id="JASJQH010009424">
    <property type="protein sequence ID" value="KAK9679635.1"/>
    <property type="molecule type" value="Genomic_DNA"/>
</dbReference>
<dbReference type="InterPro" id="IPR013154">
    <property type="entry name" value="ADH-like_N"/>
</dbReference>
<evidence type="ECO:0000313" key="6">
    <source>
        <dbReference type="Proteomes" id="UP001479436"/>
    </source>
</evidence>
<gene>
    <name evidence="5" type="ORF">K7432_016211</name>
</gene>
<organism evidence="5 6">
    <name type="scientific">Basidiobolus ranarum</name>
    <dbReference type="NCBI Taxonomy" id="34480"/>
    <lineage>
        <taxon>Eukaryota</taxon>
        <taxon>Fungi</taxon>
        <taxon>Fungi incertae sedis</taxon>
        <taxon>Zoopagomycota</taxon>
        <taxon>Entomophthoromycotina</taxon>
        <taxon>Basidiobolomycetes</taxon>
        <taxon>Basidiobolales</taxon>
        <taxon>Basidiobolaceae</taxon>
        <taxon>Basidiobolus</taxon>
    </lineage>
</organism>
<protein>
    <recommendedName>
        <fullName evidence="4">Alcohol dehydrogenase-like N-terminal domain-containing protein</fullName>
    </recommendedName>
</protein>
<dbReference type="InterPro" id="IPR011032">
    <property type="entry name" value="GroES-like_sf"/>
</dbReference>
<dbReference type="Gene3D" id="3.90.180.10">
    <property type="entry name" value="Medium-chain alcohol dehydrogenases, catalytic domain"/>
    <property type="match status" value="1"/>
</dbReference>
<proteinExistence type="predicted"/>
<dbReference type="PANTHER" id="PTHR43401:SF2">
    <property type="entry name" value="L-THREONINE 3-DEHYDROGENASE"/>
    <property type="match status" value="1"/>
</dbReference>
<evidence type="ECO:0000256" key="1">
    <source>
        <dbReference type="ARBA" id="ARBA00022723"/>
    </source>
</evidence>
<dbReference type="PANTHER" id="PTHR43401">
    <property type="entry name" value="L-THREONINE 3-DEHYDROGENASE"/>
    <property type="match status" value="1"/>
</dbReference>
<dbReference type="InterPro" id="IPR050129">
    <property type="entry name" value="Zn_alcohol_dh"/>
</dbReference>
<dbReference type="PROSITE" id="PS00059">
    <property type="entry name" value="ADH_ZINC"/>
    <property type="match status" value="1"/>
</dbReference>
<keyword evidence="6" id="KW-1185">Reference proteome</keyword>
<evidence type="ECO:0000256" key="3">
    <source>
        <dbReference type="ARBA" id="ARBA00023002"/>
    </source>
</evidence>
<keyword evidence="1" id="KW-0479">Metal-binding</keyword>
<accession>A0ABR2VLY4</accession>
<dbReference type="SUPFAM" id="SSF50129">
    <property type="entry name" value="GroES-like"/>
    <property type="match status" value="1"/>
</dbReference>
<keyword evidence="3" id="KW-0560">Oxidoreductase</keyword>
<dbReference type="Pfam" id="PF08240">
    <property type="entry name" value="ADH_N"/>
    <property type="match status" value="1"/>
</dbReference>
<keyword evidence="2" id="KW-0862">Zinc</keyword>
<dbReference type="InterPro" id="IPR002328">
    <property type="entry name" value="ADH_Zn_CS"/>
</dbReference>
<name>A0ABR2VLY4_9FUNG</name>
<dbReference type="Proteomes" id="UP001479436">
    <property type="component" value="Unassembled WGS sequence"/>
</dbReference>
<sequence>MSMKCAVFNQPGSVLEIVEVPIPKPGPGEVLIKVEACGICHGDCILEHNHMPGINYPVIPGHEVVGRIHEVGENVGDFRKI</sequence>
<evidence type="ECO:0000256" key="2">
    <source>
        <dbReference type="ARBA" id="ARBA00022833"/>
    </source>
</evidence>
<reference evidence="5 6" key="1">
    <citation type="submission" date="2023-04" db="EMBL/GenBank/DDBJ databases">
        <title>Genome of Basidiobolus ranarum AG-B5.</title>
        <authorList>
            <person name="Stajich J.E."/>
            <person name="Carter-House D."/>
            <person name="Gryganskyi A."/>
        </authorList>
    </citation>
    <scope>NUCLEOTIDE SEQUENCE [LARGE SCALE GENOMIC DNA]</scope>
    <source>
        <strain evidence="5 6">AG-B5</strain>
    </source>
</reference>
<feature type="domain" description="Alcohol dehydrogenase-like N-terminal" evidence="4">
    <location>
        <begin position="26"/>
        <end position="79"/>
    </location>
</feature>
<evidence type="ECO:0000313" key="5">
    <source>
        <dbReference type="EMBL" id="KAK9679635.1"/>
    </source>
</evidence>
<evidence type="ECO:0000259" key="4">
    <source>
        <dbReference type="Pfam" id="PF08240"/>
    </source>
</evidence>
<comment type="caution">
    <text evidence="5">The sequence shown here is derived from an EMBL/GenBank/DDBJ whole genome shotgun (WGS) entry which is preliminary data.</text>
</comment>